<comment type="caution">
    <text evidence="3">The sequence shown here is derived from an EMBL/GenBank/DDBJ whole genome shotgun (WGS) entry which is preliminary data.</text>
</comment>
<protein>
    <recommendedName>
        <fullName evidence="5">Nuclear transport factor 2 family protein</fullName>
    </recommendedName>
</protein>
<feature type="signal peptide" evidence="2">
    <location>
        <begin position="1"/>
        <end position="20"/>
    </location>
</feature>
<dbReference type="PROSITE" id="PS51257">
    <property type="entry name" value="PROKAR_LIPOPROTEIN"/>
    <property type="match status" value="1"/>
</dbReference>
<name>A0ABW8HVI9_9BACL</name>
<keyword evidence="2" id="KW-0732">Signal</keyword>
<evidence type="ECO:0000256" key="2">
    <source>
        <dbReference type="SAM" id="SignalP"/>
    </source>
</evidence>
<dbReference type="EMBL" id="JBIYSL010000003">
    <property type="protein sequence ID" value="MFK0523693.1"/>
    <property type="molecule type" value="Genomic_DNA"/>
</dbReference>
<evidence type="ECO:0000256" key="1">
    <source>
        <dbReference type="SAM" id="MobiDB-lite"/>
    </source>
</evidence>
<keyword evidence="4" id="KW-1185">Reference proteome</keyword>
<gene>
    <name evidence="3" type="ORF">ACINKY_15910</name>
</gene>
<evidence type="ECO:0000313" key="4">
    <source>
        <dbReference type="Proteomes" id="UP001618531"/>
    </source>
</evidence>
<dbReference type="RefSeq" id="WP_402876202.1">
    <property type="nucleotide sequence ID" value="NZ_JBIYSL010000003.1"/>
</dbReference>
<accession>A0ABW8HVI9</accession>
<feature type="region of interest" description="Disordered" evidence="1">
    <location>
        <begin position="39"/>
        <end position="60"/>
    </location>
</feature>
<organism evidence="3 4">
    <name type="scientific">Paenibacillus illinoisensis</name>
    <dbReference type="NCBI Taxonomy" id="59845"/>
    <lineage>
        <taxon>Bacteria</taxon>
        <taxon>Bacillati</taxon>
        <taxon>Bacillota</taxon>
        <taxon>Bacilli</taxon>
        <taxon>Bacillales</taxon>
        <taxon>Paenibacillaceae</taxon>
        <taxon>Paenibacillus</taxon>
    </lineage>
</organism>
<evidence type="ECO:0008006" key="5">
    <source>
        <dbReference type="Google" id="ProtNLM"/>
    </source>
</evidence>
<feature type="chain" id="PRO_5046048943" description="Nuclear transport factor 2 family protein" evidence="2">
    <location>
        <begin position="21"/>
        <end position="221"/>
    </location>
</feature>
<proteinExistence type="predicted"/>
<evidence type="ECO:0000313" key="3">
    <source>
        <dbReference type="EMBL" id="MFK0523693.1"/>
    </source>
</evidence>
<dbReference type="Proteomes" id="UP001618531">
    <property type="component" value="Unassembled WGS sequence"/>
</dbReference>
<feature type="compositionally biased region" description="Polar residues" evidence="1">
    <location>
        <begin position="46"/>
        <end position="56"/>
    </location>
</feature>
<sequence length="221" mass="25000">MKHSYLLLVILLTLSACEQANTSDNDINDAPVSKEINVKNAKDGEVSSNTKGNSSKDSSHFLAEDESGLSALDTDTAYKMCTEALTEYYKAIWNGSDIELDRYIDNENLKQYTQKKISSQFNLFRKNKLTHNRVTGVDISAGKVEHVREGEDFFYFKLEARIKKDVGSFAEPTEFLVQNVNGKLVIVDWYTNTKDSYDSVVRGENQTIDNPDIWNGSEWAN</sequence>
<reference evidence="3 4" key="1">
    <citation type="submission" date="2024-11" db="EMBL/GenBank/DDBJ databases">
        <title>Identification and Characterization of a Novel Fosfomycin Bacillithiol Transferase FosB8 in Paenibacillus illinoisensis.</title>
        <authorList>
            <person name="Lu W."/>
        </authorList>
    </citation>
    <scope>NUCLEOTIDE SEQUENCE [LARGE SCALE GENOMIC DNA]</scope>
    <source>
        <strain evidence="3 4">WP77</strain>
    </source>
</reference>